<dbReference type="AlphaFoldDB" id="A0A9D1XMT0"/>
<reference evidence="2" key="2">
    <citation type="submission" date="2021-04" db="EMBL/GenBank/DDBJ databases">
        <authorList>
            <person name="Gilroy R."/>
        </authorList>
    </citation>
    <scope>NUCLEOTIDE SEQUENCE</scope>
    <source>
        <strain evidence="2">ChiGjej1B1-14440</strain>
    </source>
</reference>
<accession>A0A9D1XMT0</accession>
<dbReference type="EMBL" id="DXET01000216">
    <property type="protein sequence ID" value="HIX82204.1"/>
    <property type="molecule type" value="Genomic_DNA"/>
</dbReference>
<dbReference type="Proteomes" id="UP000886724">
    <property type="component" value="Unassembled WGS sequence"/>
</dbReference>
<name>A0A9D1XMT0_9FIRM</name>
<feature type="region of interest" description="Disordered" evidence="1">
    <location>
        <begin position="38"/>
        <end position="59"/>
    </location>
</feature>
<reference evidence="2" key="1">
    <citation type="journal article" date="2021" name="PeerJ">
        <title>Extensive microbial diversity within the chicken gut microbiome revealed by metagenomics and culture.</title>
        <authorList>
            <person name="Gilroy R."/>
            <person name="Ravi A."/>
            <person name="Getino M."/>
            <person name="Pursley I."/>
            <person name="Horton D.L."/>
            <person name="Alikhan N.F."/>
            <person name="Baker D."/>
            <person name="Gharbi K."/>
            <person name="Hall N."/>
            <person name="Watson M."/>
            <person name="Adriaenssens E.M."/>
            <person name="Foster-Nyarko E."/>
            <person name="Jarju S."/>
            <person name="Secka A."/>
            <person name="Antonio M."/>
            <person name="Oren A."/>
            <person name="Chaudhuri R.R."/>
            <person name="La Ragione R."/>
            <person name="Hildebrand F."/>
            <person name="Pallen M.J."/>
        </authorList>
    </citation>
    <scope>NUCLEOTIDE SEQUENCE</scope>
    <source>
        <strain evidence="2">ChiGjej1B1-14440</strain>
    </source>
</reference>
<proteinExistence type="predicted"/>
<comment type="caution">
    <text evidence="2">The sequence shown here is derived from an EMBL/GenBank/DDBJ whole genome shotgun (WGS) entry which is preliminary data.</text>
</comment>
<sequence length="143" mass="16204">MLEKWETPRVTIQEFEPNEYVAACWQIACSVGAQGNENYANPDPKNPNDPGITHSHNSDKTGCGWAHSQYIVEVSDGVFNVTEYGQNILPCSLTKDDRWRNLESTITDVEPGDKIYWTTSLDNRTWYHYGTVGAENPNHPNRS</sequence>
<organism evidence="2 3">
    <name type="scientific">Candidatus Erysipelatoclostridium merdavium</name>
    <dbReference type="NCBI Taxonomy" id="2838566"/>
    <lineage>
        <taxon>Bacteria</taxon>
        <taxon>Bacillati</taxon>
        <taxon>Bacillota</taxon>
        <taxon>Erysipelotrichia</taxon>
        <taxon>Erysipelotrichales</taxon>
        <taxon>Erysipelotrichales incertae sedis</taxon>
    </lineage>
</organism>
<protein>
    <submittedName>
        <fullName evidence="2">Uncharacterized protein</fullName>
    </submittedName>
</protein>
<evidence type="ECO:0000256" key="1">
    <source>
        <dbReference type="SAM" id="MobiDB-lite"/>
    </source>
</evidence>
<evidence type="ECO:0000313" key="2">
    <source>
        <dbReference type="EMBL" id="HIX82204.1"/>
    </source>
</evidence>
<gene>
    <name evidence="2" type="ORF">H9980_09590</name>
</gene>
<evidence type="ECO:0000313" key="3">
    <source>
        <dbReference type="Proteomes" id="UP000886724"/>
    </source>
</evidence>